<name>A0A481W5N6_9CAUD</name>
<dbReference type="KEGG" id="vg:65071898"/>
<proteinExistence type="predicted"/>
<dbReference type="GeneID" id="65071898"/>
<evidence type="ECO:0000313" key="2">
    <source>
        <dbReference type="Proteomes" id="UP000292160"/>
    </source>
</evidence>
<protein>
    <submittedName>
        <fullName evidence="1">Uncharacterized protein</fullName>
    </submittedName>
</protein>
<dbReference type="EMBL" id="MK554696">
    <property type="protein sequence ID" value="QBJ04184.1"/>
    <property type="molecule type" value="Genomic_DNA"/>
</dbReference>
<organism evidence="1 2">
    <name type="scientific">Fusobacterium phage Fnu1</name>
    <dbReference type="NCBI Taxonomy" id="2530024"/>
    <lineage>
        <taxon>Viruses</taxon>
        <taxon>Duplodnaviria</taxon>
        <taxon>Heunggongvirae</taxon>
        <taxon>Uroviricota</taxon>
        <taxon>Caudoviricetes</taxon>
        <taxon>Latrobevirus</taxon>
        <taxon>Latrobevirus FNU1</taxon>
    </lineage>
</organism>
<dbReference type="RefSeq" id="YP_010082890.1">
    <property type="nucleotide sequence ID" value="NC_055035.1"/>
</dbReference>
<reference evidence="1 2" key="1">
    <citation type="submission" date="2019-02" db="EMBL/GenBank/DDBJ databases">
        <title>Genomic, morphological and functional characterisation of novel bacteriophage Fnu1 capable of disrupt Fusobacterium nucleatum biofilm.</title>
        <authorList>
            <person name="Kabwe M."/>
            <person name="Brown T.L."/>
            <person name="Dashper S."/>
            <person name="Speirs L."/>
            <person name="Ku H."/>
            <person name="Petrovski S."/>
            <person name="Chan H.T."/>
            <person name="Lock P."/>
            <person name="Tucci J."/>
        </authorList>
    </citation>
    <scope>NUCLEOTIDE SEQUENCE [LARGE SCALE GENOMIC DNA]</scope>
</reference>
<dbReference type="Proteomes" id="UP000292160">
    <property type="component" value="Segment"/>
</dbReference>
<sequence>MEEIGRFMNYESKIEFIKQVLNTRLLSQESQLYAIFTTLKEIRNYLENDYSNRYSEVLYAIESLEEYTDNSDIKEIIQVYANNIRLLIKEDDETWDNILKDSEN</sequence>
<keyword evidence="2" id="KW-1185">Reference proteome</keyword>
<accession>A0A481W5N6</accession>
<evidence type="ECO:0000313" key="1">
    <source>
        <dbReference type="EMBL" id="QBJ04184.1"/>
    </source>
</evidence>